<proteinExistence type="predicted"/>
<protein>
    <submittedName>
        <fullName evidence="2">Uncharacterized protein</fullName>
    </submittedName>
</protein>
<accession>A0ABT1TK43</accession>
<evidence type="ECO:0000256" key="1">
    <source>
        <dbReference type="SAM" id="SignalP"/>
    </source>
</evidence>
<reference evidence="2 3" key="1">
    <citation type="submission" date="2022-07" db="EMBL/GenBank/DDBJ databases">
        <title>Methylomonas rivi sp. nov., Methylomonas rosea sp. nov., Methylomonas aureus sp. nov. and Methylomonas subterranea sp. nov., four novel methanotrophs isolated from a freshwater creek and the deep terrestrial subsurface.</title>
        <authorList>
            <person name="Abin C."/>
            <person name="Sankaranarayanan K."/>
            <person name="Garner C."/>
            <person name="Sindelar R."/>
            <person name="Kotary K."/>
            <person name="Garner R."/>
            <person name="Barclay S."/>
            <person name="Lawson P."/>
            <person name="Krumholz L."/>
        </authorList>
    </citation>
    <scope>NUCLEOTIDE SEQUENCE [LARGE SCALE GENOMIC DNA]</scope>
    <source>
        <strain evidence="2 3">SURF-2</strain>
    </source>
</reference>
<name>A0ABT1TK43_9GAMM</name>
<feature type="chain" id="PRO_5046191688" evidence="1">
    <location>
        <begin position="24"/>
        <end position="157"/>
    </location>
</feature>
<feature type="signal peptide" evidence="1">
    <location>
        <begin position="1"/>
        <end position="23"/>
    </location>
</feature>
<dbReference type="EMBL" id="JANIBJ010000030">
    <property type="protein sequence ID" value="MCQ8105452.1"/>
    <property type="molecule type" value="Genomic_DNA"/>
</dbReference>
<organism evidence="2 3">
    <name type="scientific">Methylomonas subterranea</name>
    <dbReference type="NCBI Taxonomy" id="2952225"/>
    <lineage>
        <taxon>Bacteria</taxon>
        <taxon>Pseudomonadati</taxon>
        <taxon>Pseudomonadota</taxon>
        <taxon>Gammaproteobacteria</taxon>
        <taxon>Methylococcales</taxon>
        <taxon>Methylococcaceae</taxon>
        <taxon>Methylomonas</taxon>
    </lineage>
</organism>
<comment type="caution">
    <text evidence="2">The sequence shown here is derived from an EMBL/GenBank/DDBJ whole genome shotgun (WGS) entry which is preliminary data.</text>
</comment>
<sequence length="157" mass="16519">MNTRTAYSILVLFILIGLQSARAAGEFGFYSGSNCKAVNGADTSSFRTDTVGIWYTSNTSGNKSVLCPITRQNPLNNNGTQSVAIKVRSSGGDALTCTSQALDANSNLVASKTASTTSSSVTSLNLTLDKGGVFGTYVIFCNLPPHGSVWNYTVIEK</sequence>
<dbReference type="Proteomes" id="UP001524499">
    <property type="component" value="Unassembled WGS sequence"/>
</dbReference>
<evidence type="ECO:0000313" key="3">
    <source>
        <dbReference type="Proteomes" id="UP001524499"/>
    </source>
</evidence>
<gene>
    <name evidence="2" type="ORF">NP590_15165</name>
</gene>
<evidence type="ECO:0000313" key="2">
    <source>
        <dbReference type="EMBL" id="MCQ8105452.1"/>
    </source>
</evidence>
<keyword evidence="1" id="KW-0732">Signal</keyword>
<dbReference type="RefSeq" id="WP_256603420.1">
    <property type="nucleotide sequence ID" value="NZ_JANIBJ010000030.1"/>
</dbReference>
<keyword evidence="3" id="KW-1185">Reference proteome</keyword>